<organism evidence="11">
    <name type="scientific">Onchocerca ochengi</name>
    <name type="common">Filarial nematode worm</name>
    <dbReference type="NCBI Taxonomy" id="42157"/>
    <lineage>
        <taxon>Eukaryota</taxon>
        <taxon>Metazoa</taxon>
        <taxon>Ecdysozoa</taxon>
        <taxon>Nematoda</taxon>
        <taxon>Chromadorea</taxon>
        <taxon>Rhabditida</taxon>
        <taxon>Spirurina</taxon>
        <taxon>Spiruromorpha</taxon>
        <taxon>Filarioidea</taxon>
        <taxon>Onchocercidae</taxon>
        <taxon>Onchocerca</taxon>
    </lineage>
</organism>
<dbReference type="NCBIfam" id="NF010052">
    <property type="entry name" value="PRK13529.1"/>
    <property type="match status" value="1"/>
</dbReference>
<dbReference type="PANTHER" id="PTHR23406">
    <property type="entry name" value="MALIC ENZYME-RELATED"/>
    <property type="match status" value="1"/>
</dbReference>
<accession>A0A182ERS3</accession>
<dbReference type="Gene3D" id="3.40.50.720">
    <property type="entry name" value="NAD(P)-binding Rossmann-like Domain"/>
    <property type="match status" value="1"/>
</dbReference>
<dbReference type="InterPro" id="IPR012302">
    <property type="entry name" value="Malic_NAD-bd"/>
</dbReference>
<evidence type="ECO:0000313" key="9">
    <source>
        <dbReference type="EMBL" id="VDM94568.1"/>
    </source>
</evidence>
<name>A0A182ERS3_ONCOC</name>
<feature type="binding site" evidence="5">
    <location>
        <position position="108"/>
    </location>
    <ligand>
        <name>a divalent metal cation</name>
        <dbReference type="ChEBI" id="CHEBI:60240"/>
    </ligand>
</feature>
<dbReference type="InterPro" id="IPR015884">
    <property type="entry name" value="Malic_enzyme_CS"/>
</dbReference>
<gene>
    <name evidence="9" type="ORF">NOO_LOCUS10841</name>
</gene>
<evidence type="ECO:0000256" key="2">
    <source>
        <dbReference type="ARBA" id="ARBA00008785"/>
    </source>
</evidence>
<dbReference type="STRING" id="42157.A0A182ERS3"/>
<dbReference type="InterPro" id="IPR046346">
    <property type="entry name" value="Aminoacid_DH-like_N_sf"/>
</dbReference>
<reference evidence="9 10" key="2">
    <citation type="submission" date="2018-08" db="EMBL/GenBank/DDBJ databases">
        <authorList>
            <person name="Laetsch R D."/>
            <person name="Stevens L."/>
            <person name="Kumar S."/>
            <person name="Blaxter L. M."/>
        </authorList>
    </citation>
    <scope>NUCLEOTIDE SEQUENCE [LARGE SCALE GENOMIC DNA]</scope>
</reference>
<feature type="domain" description="Malic enzyme NAD-binding" evidence="7">
    <location>
        <begin position="132"/>
        <end position="287"/>
    </location>
</feature>
<comment type="cofactor">
    <cofactor evidence="1">
        <name>Mn(2+)</name>
        <dbReference type="ChEBI" id="CHEBI:29035"/>
    </cofactor>
</comment>
<dbReference type="GO" id="GO:0046872">
    <property type="term" value="F:metal ion binding"/>
    <property type="evidence" value="ECO:0007669"/>
    <property type="project" value="UniProtKB-KW"/>
</dbReference>
<keyword evidence="3 5" id="KW-0479">Metal-binding</keyword>
<evidence type="ECO:0000259" key="8">
    <source>
        <dbReference type="SMART" id="SM01274"/>
    </source>
</evidence>
<dbReference type="PROSITE" id="PS00331">
    <property type="entry name" value="MALIC_ENZYMES"/>
    <property type="match status" value="1"/>
</dbReference>
<dbReference type="WBParaSite" id="nOo.2.0.1.t10841-RA">
    <property type="protein sequence ID" value="nOo.2.0.1.t10841-RA"/>
    <property type="gene ID" value="nOo.2.0.1.g10841"/>
</dbReference>
<dbReference type="InterPro" id="IPR036291">
    <property type="entry name" value="NAD(P)-bd_dom_sf"/>
</dbReference>
<comment type="similarity">
    <text evidence="2 6">Belongs to the malic enzymes family.</text>
</comment>
<keyword evidence="6" id="KW-0560">Oxidoreductase</keyword>
<dbReference type="InterPro" id="IPR037062">
    <property type="entry name" value="Malic_N_dom_sf"/>
</dbReference>
<feature type="domain" description="Malic enzyme N-terminal" evidence="8">
    <location>
        <begin position="1"/>
        <end position="122"/>
    </location>
</feature>
<dbReference type="GO" id="GO:0051287">
    <property type="term" value="F:NAD binding"/>
    <property type="evidence" value="ECO:0007669"/>
    <property type="project" value="InterPro"/>
</dbReference>
<dbReference type="EMBL" id="UYRW01006704">
    <property type="protein sequence ID" value="VDM94568.1"/>
    <property type="molecule type" value="Genomic_DNA"/>
</dbReference>
<sequence length="287" mass="31865">AIVVTDGERILGLGDLGAYGMGIPIGKLSLYVALGGVQPKWCLPISLDNGTDREISFNYFFDELLNDPFYIGLRRKRVRGDEYDLLIDNFMKACIKRFGQKTLIQFEDFANINAGRLLEKYRNKYTMFNDDIQGTASVAIAGLLSCGNILQKKISDQIFLFLGAGAAATGIADMCVLQMQHEGLSANDAYNRIFLINSKGLITKNSPVIKPEHEKYAKEMPHVKDLLEIVEKVKPTGIIGVSTVSGAFSEQIIRKMAELNERPIIFPLSNPTSKSECTPDEAIRYTQ</sequence>
<dbReference type="SMART" id="SM01274">
    <property type="entry name" value="malic"/>
    <property type="match status" value="1"/>
</dbReference>
<dbReference type="Proteomes" id="UP000271087">
    <property type="component" value="Unassembled WGS sequence"/>
</dbReference>
<dbReference type="InterPro" id="IPR012301">
    <property type="entry name" value="Malic_N_dom"/>
</dbReference>
<dbReference type="SUPFAM" id="SSF53223">
    <property type="entry name" value="Aminoacid dehydrogenase-like, N-terminal domain"/>
    <property type="match status" value="1"/>
</dbReference>
<protein>
    <recommendedName>
        <fullName evidence="6">Malic enzyme</fullName>
    </recommendedName>
</protein>
<evidence type="ECO:0000256" key="3">
    <source>
        <dbReference type="ARBA" id="ARBA00022723"/>
    </source>
</evidence>
<dbReference type="Pfam" id="PF00390">
    <property type="entry name" value="malic"/>
    <property type="match status" value="1"/>
</dbReference>
<dbReference type="PRINTS" id="PR00072">
    <property type="entry name" value="MALOXRDTASE"/>
</dbReference>
<dbReference type="Gene3D" id="3.40.50.10380">
    <property type="entry name" value="Malic enzyme, N-terminal domain"/>
    <property type="match status" value="1"/>
</dbReference>
<dbReference type="InterPro" id="IPR001891">
    <property type="entry name" value="Malic_OxRdtase"/>
</dbReference>
<feature type="binding site" evidence="4">
    <location>
        <position position="270"/>
    </location>
    <ligand>
        <name>(S)-malate</name>
        <dbReference type="ChEBI" id="CHEBI:15589"/>
    </ligand>
</feature>
<dbReference type="Pfam" id="PF03949">
    <property type="entry name" value="Malic_M"/>
    <property type="match status" value="1"/>
</dbReference>
<dbReference type="SUPFAM" id="SSF51735">
    <property type="entry name" value="NAD(P)-binding Rossmann-fold domains"/>
    <property type="match status" value="1"/>
</dbReference>
<evidence type="ECO:0000313" key="10">
    <source>
        <dbReference type="Proteomes" id="UP000271087"/>
    </source>
</evidence>
<evidence type="ECO:0000313" key="11">
    <source>
        <dbReference type="WBParaSite" id="nOo.2.0.1.t10841-RA"/>
    </source>
</evidence>
<dbReference type="PANTHER" id="PTHR23406:SF90">
    <property type="entry name" value="MALIC ENZYME-RELATED"/>
    <property type="match status" value="1"/>
</dbReference>
<evidence type="ECO:0000256" key="5">
    <source>
        <dbReference type="PIRSR" id="PIRSR000106-3"/>
    </source>
</evidence>
<comment type="cofactor">
    <cofactor evidence="5">
        <name>Mg(2+)</name>
        <dbReference type="ChEBI" id="CHEBI:18420"/>
    </cofactor>
    <cofactor evidence="5">
        <name>Mn(2+)</name>
        <dbReference type="ChEBI" id="CHEBI:29035"/>
    </cofactor>
    <text evidence="5">Divalent metal cations. Prefers magnesium or manganese.</text>
</comment>
<reference evidence="11" key="1">
    <citation type="submission" date="2016-06" db="UniProtKB">
        <authorList>
            <consortium name="WormBaseParasite"/>
        </authorList>
    </citation>
    <scope>IDENTIFICATION</scope>
</reference>
<dbReference type="AlphaFoldDB" id="A0A182ERS3"/>
<feature type="binding site" evidence="5">
    <location>
        <position position="107"/>
    </location>
    <ligand>
        <name>a divalent metal cation</name>
        <dbReference type="ChEBI" id="CHEBI:60240"/>
    </ligand>
</feature>
<dbReference type="OrthoDB" id="5365701at2759"/>
<evidence type="ECO:0000256" key="1">
    <source>
        <dbReference type="ARBA" id="ARBA00001936"/>
    </source>
</evidence>
<feature type="binding site" evidence="5">
    <location>
        <position position="131"/>
    </location>
    <ligand>
        <name>a divalent metal cation</name>
        <dbReference type="ChEBI" id="CHEBI:60240"/>
    </ligand>
</feature>
<proteinExistence type="inferred from homology"/>
<dbReference type="SMART" id="SM00919">
    <property type="entry name" value="Malic_M"/>
    <property type="match status" value="1"/>
</dbReference>
<dbReference type="PIRSF" id="PIRSF000106">
    <property type="entry name" value="ME"/>
    <property type="match status" value="1"/>
</dbReference>
<feature type="binding site" evidence="4">
    <location>
        <position position="9"/>
    </location>
    <ligand>
        <name>(S)-malate</name>
        <dbReference type="ChEBI" id="CHEBI:15589"/>
    </ligand>
</feature>
<keyword evidence="10" id="KW-1185">Reference proteome</keyword>
<evidence type="ECO:0000259" key="7">
    <source>
        <dbReference type="SMART" id="SM00919"/>
    </source>
</evidence>
<dbReference type="GO" id="GO:0005739">
    <property type="term" value="C:mitochondrion"/>
    <property type="evidence" value="ECO:0007669"/>
    <property type="project" value="TreeGrafter"/>
</dbReference>
<evidence type="ECO:0000256" key="6">
    <source>
        <dbReference type="RuleBase" id="RU003426"/>
    </source>
</evidence>
<evidence type="ECO:0000256" key="4">
    <source>
        <dbReference type="PIRSR" id="PIRSR000106-2"/>
    </source>
</evidence>
<dbReference type="GO" id="GO:0004473">
    <property type="term" value="F:malate dehydrogenase (decarboxylating) (NADP+) activity"/>
    <property type="evidence" value="ECO:0007669"/>
    <property type="project" value="TreeGrafter"/>
</dbReference>
<dbReference type="GO" id="GO:0006108">
    <property type="term" value="P:malate metabolic process"/>
    <property type="evidence" value="ECO:0007669"/>
    <property type="project" value="TreeGrafter"/>
</dbReference>